<dbReference type="Gene3D" id="2.30.130.30">
    <property type="entry name" value="Hypothetical protein"/>
    <property type="match status" value="1"/>
</dbReference>
<dbReference type="SUPFAM" id="SSF88697">
    <property type="entry name" value="PUA domain-like"/>
    <property type="match status" value="1"/>
</dbReference>
<dbReference type="RefSeq" id="WP_064548584.1">
    <property type="nucleotide sequence ID" value="NZ_LXEU01000085.1"/>
</dbReference>
<dbReference type="Proteomes" id="UP000078386">
    <property type="component" value="Unassembled WGS sequence"/>
</dbReference>
<feature type="domain" description="DUF3850" evidence="1">
    <location>
        <begin position="5"/>
        <end position="80"/>
    </location>
</feature>
<evidence type="ECO:0000313" key="2">
    <source>
        <dbReference type="EMBL" id="OAT46235.1"/>
    </source>
</evidence>
<reference evidence="2 3" key="1">
    <citation type="submission" date="2016-04" db="EMBL/GenBank/DDBJ databases">
        <title>ATOL: Assembling a taxonomically balanced genome-scale reconstruction of the evolutionary history of the Enterobacteriaceae.</title>
        <authorList>
            <person name="Plunkett G.III."/>
            <person name="Neeno-Eckwall E.C."/>
            <person name="Glasner J.D."/>
            <person name="Perna N.T."/>
        </authorList>
    </citation>
    <scope>NUCLEOTIDE SEQUENCE [LARGE SCALE GENOMIC DNA]</scope>
    <source>
        <strain evidence="2 3">ATCC 51603</strain>
    </source>
</reference>
<comment type="caution">
    <text evidence="2">The sequence shown here is derived from an EMBL/GenBank/DDBJ whole genome shotgun (WGS) entry which is preliminary data.</text>
</comment>
<dbReference type="InterPro" id="IPR015947">
    <property type="entry name" value="PUA-like_sf"/>
</dbReference>
<dbReference type="InterPro" id="IPR039440">
    <property type="entry name" value="DUF3850"/>
</dbReference>
<sequence length="109" mass="11942">MTIKIHQVKIAPKYLNAVVAGQKKAELRKNDRSYKVGDLLSLCEWKHGKYTGREWAAAITHVLPVNEVIAGTDGWVVLSIRTMSPLEALTYVVSGGVSDLLNCGGDYGR</sequence>
<protein>
    <submittedName>
        <fullName evidence="2">Phage protein</fullName>
    </submittedName>
</protein>
<dbReference type="Pfam" id="PF12961">
    <property type="entry name" value="DUF3850"/>
    <property type="match status" value="1"/>
</dbReference>
<keyword evidence="3" id="KW-1185">Reference proteome</keyword>
<proteinExistence type="predicted"/>
<accession>A0A1B7JEJ3</accession>
<organism evidence="2 3">
    <name type="scientific">Kluyvera georgiana ATCC 51603</name>
    <dbReference type="NCBI Taxonomy" id="1354264"/>
    <lineage>
        <taxon>Bacteria</taxon>
        <taxon>Pseudomonadati</taxon>
        <taxon>Pseudomonadota</taxon>
        <taxon>Gammaproteobacteria</taxon>
        <taxon>Enterobacterales</taxon>
        <taxon>Enterobacteriaceae</taxon>
        <taxon>Kluyvera</taxon>
    </lineage>
</organism>
<dbReference type="PATRIC" id="fig|1354264.4.peg.4354"/>
<dbReference type="AlphaFoldDB" id="A0A1B7JEJ3"/>
<evidence type="ECO:0000259" key="1">
    <source>
        <dbReference type="Pfam" id="PF12961"/>
    </source>
</evidence>
<dbReference type="EMBL" id="LXEU01000085">
    <property type="protein sequence ID" value="OAT46235.1"/>
    <property type="molecule type" value="Genomic_DNA"/>
</dbReference>
<gene>
    <name evidence="2" type="ORF">M989_04207</name>
</gene>
<evidence type="ECO:0000313" key="3">
    <source>
        <dbReference type="Proteomes" id="UP000078386"/>
    </source>
</evidence>
<name>A0A1B7JEJ3_9ENTR</name>